<sequence>MKYVKDHSIGNGLLKDSVADAGPGKLAQQQSPSRLLLATQPIQLVNTPNNNRPPAPLESPPKRQSLQKAENRLKSEKNYLDDSPTKQLYNIPPYPSSGVSSPQHSPTKSLYEIPVYPSSGVSTPQHSSAKSLNSSPTYIRSRPRIPQYSPAQSLYRSPVYPSSGLPIPQQWQTTALGHLPSMNAFYAGSGQPISQQWQATALDSSQA</sequence>
<feature type="compositionally biased region" description="Polar residues" evidence="1">
    <location>
        <begin position="119"/>
        <end position="138"/>
    </location>
</feature>
<name>A0A2J6Q785_9HELO</name>
<keyword evidence="3" id="KW-1185">Reference proteome</keyword>
<feature type="compositionally biased region" description="Polar residues" evidence="1">
    <location>
        <begin position="97"/>
        <end position="108"/>
    </location>
</feature>
<gene>
    <name evidence="2" type="ORF">NA56DRAFT_719618</name>
</gene>
<evidence type="ECO:0000313" key="3">
    <source>
        <dbReference type="Proteomes" id="UP000235672"/>
    </source>
</evidence>
<dbReference type="AlphaFoldDB" id="A0A2J6Q785"/>
<evidence type="ECO:0000313" key="2">
    <source>
        <dbReference type="EMBL" id="PMD22064.1"/>
    </source>
</evidence>
<organism evidence="2 3">
    <name type="scientific">Hyaloscypha hepaticicola</name>
    <dbReference type="NCBI Taxonomy" id="2082293"/>
    <lineage>
        <taxon>Eukaryota</taxon>
        <taxon>Fungi</taxon>
        <taxon>Dikarya</taxon>
        <taxon>Ascomycota</taxon>
        <taxon>Pezizomycotina</taxon>
        <taxon>Leotiomycetes</taxon>
        <taxon>Helotiales</taxon>
        <taxon>Hyaloscyphaceae</taxon>
        <taxon>Hyaloscypha</taxon>
    </lineage>
</organism>
<evidence type="ECO:0000256" key="1">
    <source>
        <dbReference type="SAM" id="MobiDB-lite"/>
    </source>
</evidence>
<dbReference type="Proteomes" id="UP000235672">
    <property type="component" value="Unassembled WGS sequence"/>
</dbReference>
<feature type="compositionally biased region" description="Basic and acidic residues" evidence="1">
    <location>
        <begin position="69"/>
        <end position="84"/>
    </location>
</feature>
<dbReference type="EMBL" id="KZ613479">
    <property type="protein sequence ID" value="PMD22064.1"/>
    <property type="molecule type" value="Genomic_DNA"/>
</dbReference>
<feature type="region of interest" description="Disordered" evidence="1">
    <location>
        <begin position="1"/>
        <end position="31"/>
    </location>
</feature>
<feature type="region of interest" description="Disordered" evidence="1">
    <location>
        <begin position="43"/>
        <end position="143"/>
    </location>
</feature>
<protein>
    <submittedName>
        <fullName evidence="2">Uncharacterized protein</fullName>
    </submittedName>
</protein>
<proteinExistence type="predicted"/>
<accession>A0A2J6Q785</accession>
<reference evidence="2 3" key="1">
    <citation type="submission" date="2016-05" db="EMBL/GenBank/DDBJ databases">
        <title>A degradative enzymes factory behind the ericoid mycorrhizal symbiosis.</title>
        <authorList>
            <consortium name="DOE Joint Genome Institute"/>
            <person name="Martino E."/>
            <person name="Morin E."/>
            <person name="Grelet G."/>
            <person name="Kuo A."/>
            <person name="Kohler A."/>
            <person name="Daghino S."/>
            <person name="Barry K."/>
            <person name="Choi C."/>
            <person name="Cichocki N."/>
            <person name="Clum A."/>
            <person name="Copeland A."/>
            <person name="Hainaut M."/>
            <person name="Haridas S."/>
            <person name="Labutti K."/>
            <person name="Lindquist E."/>
            <person name="Lipzen A."/>
            <person name="Khouja H.-R."/>
            <person name="Murat C."/>
            <person name="Ohm R."/>
            <person name="Olson A."/>
            <person name="Spatafora J."/>
            <person name="Veneault-Fourrey C."/>
            <person name="Henrissat B."/>
            <person name="Grigoriev I."/>
            <person name="Martin F."/>
            <person name="Perotto S."/>
        </authorList>
    </citation>
    <scope>NUCLEOTIDE SEQUENCE [LARGE SCALE GENOMIC DNA]</scope>
    <source>
        <strain evidence="2 3">UAMH 7357</strain>
    </source>
</reference>